<dbReference type="CDD" id="cd06326">
    <property type="entry name" value="PBP1_ABC_ligand_binding-like"/>
    <property type="match status" value="1"/>
</dbReference>
<keyword evidence="5" id="KW-1185">Reference proteome</keyword>
<dbReference type="Gene3D" id="3.40.50.2300">
    <property type="match status" value="2"/>
</dbReference>
<reference evidence="4 5" key="4">
    <citation type="journal article" date="2010" name="Environ. Microbiol.">
        <title>The bacterial genus Collimonas: mycophagy, weathering and other adaptive solutions to life in oligotrophic soil environments.</title>
        <authorList>
            <person name="Leveau J.H."/>
            <person name="Uroz S."/>
            <person name="de Boer W."/>
        </authorList>
    </citation>
    <scope>NUCLEOTIDE SEQUENCE [LARGE SCALE GENOMIC DNA]</scope>
    <source>
        <strain evidence="4 5">Ter331</strain>
    </source>
</reference>
<name>G0AH01_COLFT</name>
<dbReference type="PANTHER" id="PTHR47235">
    <property type="entry name" value="BLR6548 PROTEIN"/>
    <property type="match status" value="1"/>
</dbReference>
<evidence type="ECO:0000256" key="2">
    <source>
        <dbReference type="ARBA" id="ARBA00022729"/>
    </source>
</evidence>
<evidence type="ECO:0000313" key="5">
    <source>
        <dbReference type="Proteomes" id="UP000008392"/>
    </source>
</evidence>
<dbReference type="InterPro" id="IPR028082">
    <property type="entry name" value="Peripla_BP_I"/>
</dbReference>
<evidence type="ECO:0000256" key="1">
    <source>
        <dbReference type="ARBA" id="ARBA00010062"/>
    </source>
</evidence>
<comment type="similarity">
    <text evidence="1">Belongs to the leucine-binding protein family.</text>
</comment>
<keyword evidence="2" id="KW-0732">Signal</keyword>
<reference evidence="5" key="6">
    <citation type="submission" date="2011-05" db="EMBL/GenBank/DDBJ databases">
        <title>Complete sequence of Collimonas fungivorans Ter331.</title>
        <authorList>
            <person name="Leveau J.H."/>
        </authorList>
    </citation>
    <scope>NUCLEOTIDE SEQUENCE [LARGE SCALE GENOMIC DNA]</scope>
    <source>
        <strain evidence="5">Ter331</strain>
    </source>
</reference>
<dbReference type="InterPro" id="IPR028081">
    <property type="entry name" value="Leu-bd"/>
</dbReference>
<evidence type="ECO:0000259" key="3">
    <source>
        <dbReference type="Pfam" id="PF13458"/>
    </source>
</evidence>
<dbReference type="Pfam" id="PF13458">
    <property type="entry name" value="Peripla_BP_6"/>
    <property type="match status" value="1"/>
</dbReference>
<dbReference type="Proteomes" id="UP000008392">
    <property type="component" value="Chromosome"/>
</dbReference>
<reference evidence="4 5" key="1">
    <citation type="journal article" date="2004" name="Environ. Microbiol.">
        <title>Phylogeny-function analysis of (meta)genomic libraries: screening for expression of ribosomal RNA genes by large-insert library fluorescent in situ hybridization (LIL-FISH).</title>
        <authorList>
            <person name="Leveau J.H."/>
            <person name="Gerards S."/>
            <person name="de Boer W."/>
            <person name="van Veen J.A."/>
        </authorList>
    </citation>
    <scope>NUCLEOTIDE SEQUENCE [LARGE SCALE GENOMIC DNA]</scope>
    <source>
        <strain evidence="4 5">Ter331</strain>
    </source>
</reference>
<protein>
    <submittedName>
        <fullName evidence="4">Extracellular ligand-binding receptor</fullName>
    </submittedName>
</protein>
<dbReference type="STRING" id="1005048.CFU_2176"/>
<evidence type="ECO:0000313" key="4">
    <source>
        <dbReference type="EMBL" id="AEK62006.1"/>
    </source>
</evidence>
<sequence>MQASEEYCRPKIIIIRETIGMKTLFALLLLAAMATAGAQEKIVIGQSVELSGEATGKENMEGALAYFGWVNAQGGVHGRMIELKSYDDQRKPETTRLNTEKLLKQDNALALFGYRSTPTVEAVLPLLQAEKVPLIAPFSGGQSLHQPFNPYLFNLRASYQDETAKMVELFSSLAIRKVAILYQDDSFGRDGLAGFERNLAAHKLNAVVTASYDRKDLKIDKAVDAIIASNPQAVLMACTPSACADFVKQVHKKGFHPAFMMLSNVSSDTFFESLGEDGRGVSVMQVMPYPKNFAAGATREFQSVLKAMPKPPPSSYSAFEGFVAAKLLTEGLRRAGPNPTRQKLMAALETMRDFDLGGVRVSYTPNNHDGSKFVEMVMIGKHGAILR</sequence>
<gene>
    <name evidence="4" type="ordered locus">CFU_2176</name>
</gene>
<dbReference type="KEGG" id="cfu:CFU_2176"/>
<dbReference type="HOGENOM" id="CLU_027128_7_2_4"/>
<dbReference type="eggNOG" id="COG0683">
    <property type="taxonomic scope" value="Bacteria"/>
</dbReference>
<reference evidence="4 5" key="2">
    <citation type="journal article" date="2006" name="J. Microbiol. Methods">
        <title>Genomic flank-sequencing of plasposon insertion sites for rapid identification of functional genes.</title>
        <authorList>
            <person name="Leveau J.H."/>
            <person name="Gerards S."/>
            <person name="Fritsche K."/>
            <person name="Zondag G."/>
            <person name="van Veen J.A."/>
        </authorList>
    </citation>
    <scope>NUCLEOTIDE SEQUENCE [LARGE SCALE GENOMIC DNA]</scope>
    <source>
        <strain evidence="4 5">Ter331</strain>
    </source>
</reference>
<dbReference type="AlphaFoldDB" id="G0AH01"/>
<dbReference type="PANTHER" id="PTHR47235:SF1">
    <property type="entry name" value="BLR6548 PROTEIN"/>
    <property type="match status" value="1"/>
</dbReference>
<reference evidence="4 5" key="3">
    <citation type="journal article" date="2008" name="FEMS Microbiol. Ecol.">
        <title>Identification and characterization of genes underlying chitinolysis in Collimonas fungivorans Ter331.</title>
        <authorList>
            <person name="Fritsche K."/>
            <person name="de Boer W."/>
            <person name="Gerards S."/>
            <person name="van den Berg M."/>
            <person name="van Veen J.A."/>
            <person name="Leveau J.H."/>
        </authorList>
    </citation>
    <scope>NUCLEOTIDE SEQUENCE [LARGE SCALE GENOMIC DNA]</scope>
    <source>
        <strain evidence="4 5">Ter331</strain>
    </source>
</reference>
<dbReference type="SUPFAM" id="SSF53822">
    <property type="entry name" value="Periplasmic binding protein-like I"/>
    <property type="match status" value="1"/>
</dbReference>
<accession>G0AH01</accession>
<proteinExistence type="inferred from homology"/>
<reference evidence="4 5" key="5">
    <citation type="journal article" date="2011" name="ISME J.">
        <title>Dual transcriptional profiling of a bacterial/fungal confrontation: Collimonas fungivorans versus Aspergillus niger.</title>
        <authorList>
            <person name="Mela F."/>
            <person name="Fritsche K."/>
            <person name="de Boer W."/>
            <person name="van Veen J.A."/>
            <person name="de Graaff L.H."/>
            <person name="van den Berg M."/>
            <person name="Leveau J.H."/>
        </authorList>
    </citation>
    <scope>NUCLEOTIDE SEQUENCE [LARGE SCALE GENOMIC DNA]</scope>
    <source>
        <strain evidence="4 5">Ter331</strain>
    </source>
</reference>
<feature type="domain" description="Leucine-binding protein" evidence="3">
    <location>
        <begin position="42"/>
        <end position="372"/>
    </location>
</feature>
<keyword evidence="4" id="KW-0675">Receptor</keyword>
<dbReference type="EMBL" id="CP002745">
    <property type="protein sequence ID" value="AEK62006.1"/>
    <property type="molecule type" value="Genomic_DNA"/>
</dbReference>
<organism evidence="4 5">
    <name type="scientific">Collimonas fungivorans (strain Ter331)</name>
    <dbReference type="NCBI Taxonomy" id="1005048"/>
    <lineage>
        <taxon>Bacteria</taxon>
        <taxon>Pseudomonadati</taxon>
        <taxon>Pseudomonadota</taxon>
        <taxon>Betaproteobacteria</taxon>
        <taxon>Burkholderiales</taxon>
        <taxon>Oxalobacteraceae</taxon>
        <taxon>Collimonas</taxon>
    </lineage>
</organism>